<dbReference type="InterPro" id="IPR036388">
    <property type="entry name" value="WH-like_DNA-bd_sf"/>
</dbReference>
<dbReference type="Pfam" id="PF00196">
    <property type="entry name" value="GerE"/>
    <property type="match status" value="1"/>
</dbReference>
<keyword evidence="3" id="KW-0804">Transcription</keyword>
<reference evidence="6" key="1">
    <citation type="journal article" date="2020" name="mSystems">
        <title>Genome- and Community-Level Interaction Insights into Carbon Utilization and Element Cycling Functions of Hydrothermarchaeota in Hydrothermal Sediment.</title>
        <authorList>
            <person name="Zhou Z."/>
            <person name="Liu Y."/>
            <person name="Xu W."/>
            <person name="Pan J."/>
            <person name="Luo Z.H."/>
            <person name="Li M."/>
        </authorList>
    </citation>
    <scope>NUCLEOTIDE SEQUENCE [LARGE SCALE GENOMIC DNA]</scope>
    <source>
        <strain evidence="6">SpSt-418</strain>
    </source>
</reference>
<evidence type="ECO:0000256" key="2">
    <source>
        <dbReference type="ARBA" id="ARBA00023125"/>
    </source>
</evidence>
<dbReference type="InterPro" id="IPR000792">
    <property type="entry name" value="Tscrpt_reg_LuxR_C"/>
</dbReference>
<dbReference type="GO" id="GO:0003677">
    <property type="term" value="F:DNA binding"/>
    <property type="evidence" value="ECO:0007669"/>
    <property type="project" value="UniProtKB-KW"/>
</dbReference>
<evidence type="ECO:0000256" key="1">
    <source>
        <dbReference type="ARBA" id="ARBA00023015"/>
    </source>
</evidence>
<dbReference type="PANTHER" id="PTHR44688:SF16">
    <property type="entry name" value="DNA-BINDING TRANSCRIPTIONAL ACTIVATOR DEVR_DOSR"/>
    <property type="match status" value="1"/>
</dbReference>
<dbReference type="SMART" id="SM00421">
    <property type="entry name" value="HTH_LUXR"/>
    <property type="match status" value="1"/>
</dbReference>
<dbReference type="EMBL" id="DSRU01000345">
    <property type="protein sequence ID" value="HFN00843.1"/>
    <property type="molecule type" value="Genomic_DNA"/>
</dbReference>
<organism evidence="6">
    <name type="scientific">Oscillatoriales cyanobacterium SpSt-418</name>
    <dbReference type="NCBI Taxonomy" id="2282169"/>
    <lineage>
        <taxon>Bacteria</taxon>
        <taxon>Bacillati</taxon>
        <taxon>Cyanobacteriota</taxon>
        <taxon>Cyanophyceae</taxon>
        <taxon>Oscillatoriophycideae</taxon>
        <taxon>Oscillatoriales</taxon>
    </lineage>
</organism>
<proteinExistence type="predicted"/>
<comment type="caution">
    <text evidence="6">The sequence shown here is derived from an EMBL/GenBank/DDBJ whole genome shotgun (WGS) entry which is preliminary data.</text>
</comment>
<dbReference type="AlphaFoldDB" id="A0A7C3KJV5"/>
<evidence type="ECO:0000256" key="3">
    <source>
        <dbReference type="ARBA" id="ARBA00023163"/>
    </source>
</evidence>
<keyword evidence="1" id="KW-0805">Transcription regulation</keyword>
<evidence type="ECO:0000256" key="4">
    <source>
        <dbReference type="SAM" id="MobiDB-lite"/>
    </source>
</evidence>
<dbReference type="GO" id="GO:0006355">
    <property type="term" value="P:regulation of DNA-templated transcription"/>
    <property type="evidence" value="ECO:0007669"/>
    <property type="project" value="InterPro"/>
</dbReference>
<name>A0A7C3KJV5_9CYAN</name>
<accession>A0A7C3KJV5</accession>
<dbReference type="PANTHER" id="PTHR44688">
    <property type="entry name" value="DNA-BINDING TRANSCRIPTIONAL ACTIVATOR DEVR_DOSR"/>
    <property type="match status" value="1"/>
</dbReference>
<feature type="domain" description="HTH luxR-type" evidence="5">
    <location>
        <begin position="196"/>
        <end position="243"/>
    </location>
</feature>
<feature type="region of interest" description="Disordered" evidence="4">
    <location>
        <begin position="1"/>
        <end position="24"/>
    </location>
</feature>
<dbReference type="CDD" id="cd06170">
    <property type="entry name" value="LuxR_C_like"/>
    <property type="match status" value="1"/>
</dbReference>
<gene>
    <name evidence="6" type="ORF">ENR64_24425</name>
</gene>
<protein>
    <recommendedName>
        <fullName evidence="5">HTH luxR-type domain-containing protein</fullName>
    </recommendedName>
</protein>
<dbReference type="Gene3D" id="1.10.10.10">
    <property type="entry name" value="Winged helix-like DNA-binding domain superfamily/Winged helix DNA-binding domain"/>
    <property type="match status" value="1"/>
</dbReference>
<evidence type="ECO:0000259" key="5">
    <source>
        <dbReference type="SMART" id="SM00421"/>
    </source>
</evidence>
<dbReference type="PRINTS" id="PR00038">
    <property type="entry name" value="HTHLUXR"/>
</dbReference>
<sequence length="255" mass="28831">MNMNSPDCIANKTMSGDRARPMAGESASEKVISLIERSAQAPTVAALPSERERRRSLQAVSVLEMNALLSHLLDALPQGIVIVARNLKPLYWNQRARDLSVQMNQAQLAKNNLPAAISEVCHHLLHANSVDKTSVVLEFKISETQIIRLRANWLQDAGAFAVGATASEHTLNDYIFVTIEDCYEALREDLQIDQKKFDLTEREAQIWMLLQQEYTYQEIAKLLQISLNTVKTHVKNVYAKRRSSPVGEKFWCQIK</sequence>
<keyword evidence="2" id="KW-0238">DNA-binding</keyword>
<dbReference type="InterPro" id="IPR016032">
    <property type="entry name" value="Sig_transdc_resp-reg_C-effctor"/>
</dbReference>
<evidence type="ECO:0000313" key="6">
    <source>
        <dbReference type="EMBL" id="HFN00843.1"/>
    </source>
</evidence>
<dbReference type="SUPFAM" id="SSF46894">
    <property type="entry name" value="C-terminal effector domain of the bipartite response regulators"/>
    <property type="match status" value="1"/>
</dbReference>